<proteinExistence type="predicted"/>
<organism evidence="1 2">
    <name type="scientific">Sinorhizobium fredii (strain HH103)</name>
    <dbReference type="NCBI Taxonomy" id="1117943"/>
    <lineage>
        <taxon>Bacteria</taxon>
        <taxon>Pseudomonadati</taxon>
        <taxon>Pseudomonadota</taxon>
        <taxon>Alphaproteobacteria</taxon>
        <taxon>Hyphomicrobiales</taxon>
        <taxon>Rhizobiaceae</taxon>
        <taxon>Sinorhizobium/Ensifer group</taxon>
        <taxon>Sinorhizobium</taxon>
    </lineage>
</organism>
<dbReference type="AlphaFoldDB" id="G9AA50"/>
<reference evidence="1 2" key="1">
    <citation type="journal article" date="2012" name="J. Bacteriol.">
        <title>Genome sequence of the soybean symbiont Sinorhizobium fredii HH103.</title>
        <authorList>
            <person name="Weidner S."/>
            <person name="Becker A."/>
            <person name="Bonilla I."/>
            <person name="Jaenicke S."/>
            <person name="Lloret J."/>
            <person name="Margaret I."/>
            <person name="Puhler A."/>
            <person name="Ruiz-Sainz J.E."/>
            <person name="Schneiker-Bekel S."/>
            <person name="Szczepanowski R."/>
            <person name="Vinardell J.M."/>
            <person name="Zehner S."/>
            <person name="Gottfert M."/>
        </authorList>
    </citation>
    <scope>NUCLEOTIDE SEQUENCE [LARGE SCALE GENOMIC DNA]</scope>
    <source>
        <strain evidence="1 2">HH103</strain>
    </source>
</reference>
<accession>G9AA50</accession>
<dbReference type="STRING" id="1117943.SFHH103_00137"/>
<protein>
    <submittedName>
        <fullName evidence="1">Uncharacterized protein</fullName>
    </submittedName>
</protein>
<sequence>MPEPKAQKLAPVKLLYDTWADDEKRIPAGTVLELPVEAAKKLIASGKAERADPLPGDDA</sequence>
<dbReference type="KEGG" id="sfh:SFHH103_00137"/>
<dbReference type="RefSeq" id="WP_014327167.1">
    <property type="nucleotide sequence ID" value="NC_016812.1"/>
</dbReference>
<dbReference type="Proteomes" id="UP000007735">
    <property type="component" value="Chromosome"/>
</dbReference>
<evidence type="ECO:0000313" key="2">
    <source>
        <dbReference type="Proteomes" id="UP000007735"/>
    </source>
</evidence>
<name>G9AA50_SINF1</name>
<dbReference type="HOGENOM" id="CLU_2957475_0_0_5"/>
<dbReference type="EMBL" id="HE616890">
    <property type="protein sequence ID" value="CCE94641.1"/>
    <property type="molecule type" value="Genomic_DNA"/>
</dbReference>
<gene>
    <name evidence="1" type="ordered locus">SFHH103_00137</name>
</gene>
<dbReference type="PATRIC" id="fig|380.5.peg.147"/>
<evidence type="ECO:0000313" key="1">
    <source>
        <dbReference type="EMBL" id="CCE94641.1"/>
    </source>
</evidence>